<sequence length="644" mass="72721">MNRIFILIIATLLLPITNSFAQKIPVQAFGNLPDVSHVTLSDSGNKLASVVRVKQPNFEGSAVLIWDLKKDQTAYPIETDNKQFTIMGLNWSGDDILLVTAKFPAVHYGVPTTETRLIKYIISQNKITTGLSKRTLRSLSFSPQIQSEVIDALPDDTNSVLMGLDGLGISSSYNSVVKLNLATGNTKTVQRSVQYIRQWLTDRQHEIRIGIYRDEAEYRIYEQAKAGAKRRLLWQFEAFDETMIWPLGFDQDPNVLFVNAYHEGKKAIFKVNLTDPKLTKHLVYSDPDYDVEGQLIYSELKNKVIGINVGDESEYTFWDDEYIGIQNGLSAALPNSNNYISQFSHDERRYLVYSTSATQSGTYYLADRDDKSLYPIAARYASLPTELLAATDTHFYKARDGLEIEAFLTTPINTEAKQLPAIIFPHGGPISYDSNEFDIWTQFFANRGFAVLRMNFRGSAGYGHSFMAAGLQNWGLEMQNDVEDGTRWLIEKGIADPDRICIVGASYGGYAALMGVASNPDLYQCAVSVAGVTDVEYLVKSSRHYSDHEIVKKQIGDDYDALYERSPVSQADKINVPVLLVHGTKDRVVRFDHSEDMFDELEDNNKQVEFIELEDGDHHLSNNEHRLTTFKALDRFLAQHLNRL</sequence>
<dbReference type="InterPro" id="IPR029058">
    <property type="entry name" value="AB_hydrolase_fold"/>
</dbReference>
<dbReference type="RefSeq" id="WP_310469674.1">
    <property type="nucleotide sequence ID" value="NZ_CP136522.1"/>
</dbReference>
<accession>A0ABZ0JYP7</accession>
<name>A0ABZ0JYP7_9GAMM</name>
<evidence type="ECO:0000256" key="1">
    <source>
        <dbReference type="ARBA" id="ARBA00022801"/>
    </source>
</evidence>
<dbReference type="PANTHER" id="PTHR42776:SF27">
    <property type="entry name" value="DIPEPTIDYL PEPTIDASE FAMILY MEMBER 6"/>
    <property type="match status" value="1"/>
</dbReference>
<dbReference type="Gene3D" id="3.40.50.1820">
    <property type="entry name" value="alpha/beta hydrolase"/>
    <property type="match status" value="1"/>
</dbReference>
<dbReference type="Proteomes" id="UP001529491">
    <property type="component" value="Chromosome"/>
</dbReference>
<keyword evidence="1" id="KW-0378">Hydrolase</keyword>
<evidence type="ECO:0000313" key="4">
    <source>
        <dbReference type="Proteomes" id="UP001529491"/>
    </source>
</evidence>
<dbReference type="Pfam" id="PF00326">
    <property type="entry name" value="Peptidase_S9"/>
    <property type="match status" value="1"/>
</dbReference>
<gene>
    <name evidence="3" type="ORF">RGE70_00885</name>
</gene>
<proteinExistence type="predicted"/>
<dbReference type="InterPro" id="IPR001375">
    <property type="entry name" value="Peptidase_S9_cat"/>
</dbReference>
<dbReference type="EMBL" id="CP136522">
    <property type="protein sequence ID" value="WOT05415.1"/>
    <property type="molecule type" value="Genomic_DNA"/>
</dbReference>
<feature type="domain" description="Peptidase S9 prolyl oligopeptidase catalytic" evidence="2">
    <location>
        <begin position="437"/>
        <end position="642"/>
    </location>
</feature>
<reference evidence="3 4" key="1">
    <citation type="submission" date="2023-10" db="EMBL/GenBank/DDBJ databases">
        <title>Complete genome sequence of Shewanella sp. DAU334.</title>
        <authorList>
            <person name="Lee Y.-S."/>
            <person name="Jeong H.-R."/>
            <person name="Hwang E.-J."/>
            <person name="Choi Y.-L."/>
            <person name="Kim G.-D."/>
        </authorList>
    </citation>
    <scope>NUCLEOTIDE SEQUENCE [LARGE SCALE GENOMIC DNA]</scope>
    <source>
        <strain evidence="3 4">DAU334</strain>
    </source>
</reference>
<dbReference type="PANTHER" id="PTHR42776">
    <property type="entry name" value="SERINE PEPTIDASE S9 FAMILY MEMBER"/>
    <property type="match status" value="1"/>
</dbReference>
<keyword evidence="4" id="KW-1185">Reference proteome</keyword>
<dbReference type="SUPFAM" id="SSF82171">
    <property type="entry name" value="DPP6 N-terminal domain-like"/>
    <property type="match status" value="1"/>
</dbReference>
<protein>
    <submittedName>
        <fullName evidence="3">S9 family peptidase</fullName>
    </submittedName>
</protein>
<dbReference type="SUPFAM" id="SSF53474">
    <property type="entry name" value="alpha/beta-Hydrolases"/>
    <property type="match status" value="1"/>
</dbReference>
<evidence type="ECO:0000313" key="3">
    <source>
        <dbReference type="EMBL" id="WOT05415.1"/>
    </source>
</evidence>
<organism evidence="3 4">
    <name type="scientific">Shewanella youngdeokensis</name>
    <dbReference type="NCBI Taxonomy" id="2999068"/>
    <lineage>
        <taxon>Bacteria</taxon>
        <taxon>Pseudomonadati</taxon>
        <taxon>Pseudomonadota</taxon>
        <taxon>Gammaproteobacteria</taxon>
        <taxon>Alteromonadales</taxon>
        <taxon>Shewanellaceae</taxon>
        <taxon>Shewanella</taxon>
    </lineage>
</organism>
<evidence type="ECO:0000259" key="2">
    <source>
        <dbReference type="Pfam" id="PF00326"/>
    </source>
</evidence>